<organism evidence="3 4">
    <name type="scientific">Candidatus Blautia pullistercoris</name>
    <dbReference type="NCBI Taxonomy" id="2838499"/>
    <lineage>
        <taxon>Bacteria</taxon>
        <taxon>Bacillati</taxon>
        <taxon>Bacillota</taxon>
        <taxon>Clostridia</taxon>
        <taxon>Lachnospirales</taxon>
        <taxon>Lachnospiraceae</taxon>
        <taxon>Blautia</taxon>
    </lineage>
</organism>
<gene>
    <name evidence="3" type="ORF">H9738_01375</name>
</gene>
<reference evidence="3" key="1">
    <citation type="journal article" date="2021" name="PeerJ">
        <title>Extensive microbial diversity within the chicken gut microbiome revealed by metagenomics and culture.</title>
        <authorList>
            <person name="Gilroy R."/>
            <person name="Ravi A."/>
            <person name="Getino M."/>
            <person name="Pursley I."/>
            <person name="Horton D.L."/>
            <person name="Alikhan N.F."/>
            <person name="Baker D."/>
            <person name="Gharbi K."/>
            <person name="Hall N."/>
            <person name="Watson M."/>
            <person name="Adriaenssens E.M."/>
            <person name="Foster-Nyarko E."/>
            <person name="Jarju S."/>
            <person name="Secka A."/>
            <person name="Antonio M."/>
            <person name="Oren A."/>
            <person name="Chaudhuri R.R."/>
            <person name="La Ragione R."/>
            <person name="Hildebrand F."/>
            <person name="Pallen M.J."/>
        </authorList>
    </citation>
    <scope>NUCLEOTIDE SEQUENCE</scope>
    <source>
        <strain evidence="3">ChiHjej12B11-1927</strain>
    </source>
</reference>
<comment type="caution">
    <text evidence="3">The sequence shown here is derived from an EMBL/GenBank/DDBJ whole genome shotgun (WGS) entry which is preliminary data.</text>
</comment>
<accession>A0A9D1VJB1</accession>
<evidence type="ECO:0000256" key="2">
    <source>
        <dbReference type="SAM" id="Phobius"/>
    </source>
</evidence>
<proteinExistence type="predicted"/>
<name>A0A9D1VJB1_9FIRM</name>
<dbReference type="EMBL" id="DXFG01000029">
    <property type="protein sequence ID" value="HIX36512.1"/>
    <property type="molecule type" value="Genomic_DNA"/>
</dbReference>
<evidence type="ECO:0000313" key="4">
    <source>
        <dbReference type="Proteomes" id="UP000824230"/>
    </source>
</evidence>
<dbReference type="Proteomes" id="UP000824230">
    <property type="component" value="Unassembled WGS sequence"/>
</dbReference>
<keyword evidence="2" id="KW-1133">Transmembrane helix</keyword>
<keyword evidence="2" id="KW-0812">Transmembrane</keyword>
<protein>
    <submittedName>
        <fullName evidence="3">Uncharacterized protein</fullName>
    </submittedName>
</protein>
<evidence type="ECO:0000256" key="1">
    <source>
        <dbReference type="SAM" id="MobiDB-lite"/>
    </source>
</evidence>
<feature type="transmembrane region" description="Helical" evidence="2">
    <location>
        <begin position="252"/>
        <end position="275"/>
    </location>
</feature>
<feature type="region of interest" description="Disordered" evidence="1">
    <location>
        <begin position="210"/>
        <end position="234"/>
    </location>
</feature>
<dbReference type="AlphaFoldDB" id="A0A9D1VJB1"/>
<sequence>MREKKFAGVANWRSRLFWEVLLAAVIFFLAIKPEEVQADLILEPEDQFYQAHADQCEYVDRNYYTDGSVDFWTAPNGRKKGSFPADTRLQITHVYTDSQGAQWGVFLEQESGWILMADVYLDYDSRQFREDHEEEILTGEEQVLAEGEKVVFWSYPCSGENWGTEELQQELKFSEFYTDDQERLWGNVGYYMGSRDFWICLSEPENQEIPMEEEPPKVPGQAVETQGETAEQENAVSEETLEKIKEQGSLPVWILVLPALLAVAVAGGCIWFFWLRKK</sequence>
<evidence type="ECO:0000313" key="3">
    <source>
        <dbReference type="EMBL" id="HIX36512.1"/>
    </source>
</evidence>
<reference evidence="3" key="2">
    <citation type="submission" date="2021-04" db="EMBL/GenBank/DDBJ databases">
        <authorList>
            <person name="Gilroy R."/>
        </authorList>
    </citation>
    <scope>NUCLEOTIDE SEQUENCE</scope>
    <source>
        <strain evidence="3">ChiHjej12B11-1927</strain>
    </source>
</reference>
<feature type="compositionally biased region" description="Polar residues" evidence="1">
    <location>
        <begin position="223"/>
        <end position="234"/>
    </location>
</feature>
<keyword evidence="2" id="KW-0472">Membrane</keyword>